<protein>
    <submittedName>
        <fullName evidence="2">Uncharacterized protein</fullName>
    </submittedName>
</protein>
<gene>
    <name evidence="2" type="ORF">A3D44_01185</name>
</gene>
<reference evidence="2 3" key="1">
    <citation type="journal article" date="2016" name="Nat. Commun.">
        <title>Thousands of microbial genomes shed light on interconnected biogeochemical processes in an aquifer system.</title>
        <authorList>
            <person name="Anantharaman K."/>
            <person name="Brown C.T."/>
            <person name="Hug L.A."/>
            <person name="Sharon I."/>
            <person name="Castelle C.J."/>
            <person name="Probst A.J."/>
            <person name="Thomas B.C."/>
            <person name="Singh A."/>
            <person name="Wilkins M.J."/>
            <person name="Karaoz U."/>
            <person name="Brodie E.L."/>
            <person name="Williams K.H."/>
            <person name="Hubbard S.S."/>
            <person name="Banfield J.F."/>
        </authorList>
    </citation>
    <scope>NUCLEOTIDE SEQUENCE [LARGE SCALE GENOMIC DNA]</scope>
</reference>
<accession>A0A1G2I3Q4</accession>
<dbReference type="AlphaFoldDB" id="A0A1G2I3Q4"/>
<sequence length="175" mass="20148">MTDERRPRGAAAKSYCNQIFLSVFPKRSGIEEKDADVRKSVSFVFQIAQKEFRMISVSNLLANTSTAITHQNEVVLVFSKTGLAAIEALKQFHRAQNSRDIKGMESALKQLDRDDFEKPLEMLFITAARFGQYLRQAKNSYNKIKRIVERPAKLVKRAEENRQRNASRRKQGNLR</sequence>
<evidence type="ECO:0000313" key="2">
    <source>
        <dbReference type="EMBL" id="OGZ69287.1"/>
    </source>
</evidence>
<evidence type="ECO:0000313" key="3">
    <source>
        <dbReference type="Proteomes" id="UP000178820"/>
    </source>
</evidence>
<proteinExistence type="predicted"/>
<evidence type="ECO:0000256" key="1">
    <source>
        <dbReference type="SAM" id="MobiDB-lite"/>
    </source>
</evidence>
<name>A0A1G2I3Q4_9BACT</name>
<dbReference type="Proteomes" id="UP000178820">
    <property type="component" value="Unassembled WGS sequence"/>
</dbReference>
<organism evidence="2 3">
    <name type="scientific">Candidatus Staskawiczbacteria bacterium RIFCSPHIGHO2_02_FULL_42_22</name>
    <dbReference type="NCBI Taxonomy" id="1802207"/>
    <lineage>
        <taxon>Bacteria</taxon>
        <taxon>Candidatus Staskawicziibacteriota</taxon>
    </lineage>
</organism>
<comment type="caution">
    <text evidence="2">The sequence shown here is derived from an EMBL/GenBank/DDBJ whole genome shotgun (WGS) entry which is preliminary data.</text>
</comment>
<feature type="compositionally biased region" description="Basic residues" evidence="1">
    <location>
        <begin position="165"/>
        <end position="175"/>
    </location>
</feature>
<dbReference type="EMBL" id="MHOT01000013">
    <property type="protein sequence ID" value="OGZ69287.1"/>
    <property type="molecule type" value="Genomic_DNA"/>
</dbReference>
<feature type="region of interest" description="Disordered" evidence="1">
    <location>
        <begin position="155"/>
        <end position="175"/>
    </location>
</feature>